<sequence>MHGALKSVAVRLHFLCQVLGYDLSSGDRLIMLNIAPWESSPTNIITDWLPTAKSQAPGHCRIFCYEQADLLAKSAVELEEMWEVPRELQSCLSFGKKSINLL</sequence>
<evidence type="ECO:0000313" key="2">
    <source>
        <dbReference type="EMBL" id="KAK4328566.1"/>
    </source>
</evidence>
<dbReference type="Proteomes" id="UP001292094">
    <property type="component" value="Unassembled WGS sequence"/>
</dbReference>
<dbReference type="EMBL" id="JAWZYT010000072">
    <property type="protein sequence ID" value="KAK4328566.1"/>
    <property type="molecule type" value="Genomic_DNA"/>
</dbReference>
<keyword evidence="3" id="KW-1185">Reference proteome</keyword>
<feature type="chain" id="PRO_5042239084" evidence="1">
    <location>
        <begin position="21"/>
        <end position="102"/>
    </location>
</feature>
<accession>A0AAE1UPS3</accession>
<keyword evidence="1" id="KW-0732">Signal</keyword>
<protein>
    <submittedName>
        <fullName evidence="2">Uncharacterized protein</fullName>
    </submittedName>
</protein>
<evidence type="ECO:0000256" key="1">
    <source>
        <dbReference type="SAM" id="SignalP"/>
    </source>
</evidence>
<organism evidence="2 3">
    <name type="scientific">Petrolisthes manimaculis</name>
    <dbReference type="NCBI Taxonomy" id="1843537"/>
    <lineage>
        <taxon>Eukaryota</taxon>
        <taxon>Metazoa</taxon>
        <taxon>Ecdysozoa</taxon>
        <taxon>Arthropoda</taxon>
        <taxon>Crustacea</taxon>
        <taxon>Multicrustacea</taxon>
        <taxon>Malacostraca</taxon>
        <taxon>Eumalacostraca</taxon>
        <taxon>Eucarida</taxon>
        <taxon>Decapoda</taxon>
        <taxon>Pleocyemata</taxon>
        <taxon>Anomura</taxon>
        <taxon>Galatheoidea</taxon>
        <taxon>Porcellanidae</taxon>
        <taxon>Petrolisthes</taxon>
    </lineage>
</organism>
<comment type="caution">
    <text evidence="2">The sequence shown here is derived from an EMBL/GenBank/DDBJ whole genome shotgun (WGS) entry which is preliminary data.</text>
</comment>
<proteinExistence type="predicted"/>
<dbReference type="AlphaFoldDB" id="A0AAE1UPS3"/>
<name>A0AAE1UPS3_9EUCA</name>
<reference evidence="2" key="1">
    <citation type="submission" date="2023-11" db="EMBL/GenBank/DDBJ databases">
        <title>Genome assemblies of two species of porcelain crab, Petrolisthes cinctipes and Petrolisthes manimaculis (Anomura: Porcellanidae).</title>
        <authorList>
            <person name="Angst P."/>
        </authorList>
    </citation>
    <scope>NUCLEOTIDE SEQUENCE</scope>
    <source>
        <strain evidence="2">PB745_02</strain>
        <tissue evidence="2">Gill</tissue>
    </source>
</reference>
<gene>
    <name evidence="2" type="ORF">Pmani_001042</name>
</gene>
<feature type="signal peptide" evidence="1">
    <location>
        <begin position="1"/>
        <end position="20"/>
    </location>
</feature>
<evidence type="ECO:0000313" key="3">
    <source>
        <dbReference type="Proteomes" id="UP001292094"/>
    </source>
</evidence>